<keyword evidence="1" id="KW-0963">Cytoplasm</keyword>
<dbReference type="PANTHER" id="PTHR15431:SF9">
    <property type="entry name" value="CENTROSOMAL PROTEIN 43"/>
    <property type="match status" value="1"/>
</dbReference>
<dbReference type="InterPro" id="IPR018993">
    <property type="entry name" value="FOP_dimerisation-dom_N"/>
</dbReference>
<dbReference type="FunCoup" id="A0A6P8HZI7">
    <property type="interactions" value="1870"/>
</dbReference>
<evidence type="ECO:0000313" key="5">
    <source>
        <dbReference type="Proteomes" id="UP000515163"/>
    </source>
</evidence>
<sequence>MSAEEDTELRDLVAQSLESKGVLGKIRAQLRASVFLALEEQEEAENKVPLSNPNLKKFLNTSEGRLVAGLVKEFLEFFDLDFTIAVFDPESSFSDRYQGRNNLANELKLHEMDRFAGKPLLLEVVQRMLHGSSNNSTATSHVGKLQLSIDESQPAIKSTSRQNGPLSPRSSSPSSVKEEEKSHSELMISAGFESDDDMKPSKIPQRIKEEKSASLSHASENGLDSFRNDKLDMKDDKSLSDSRKEKSGRGSPDRTIDSDDDDIFSDFLTKPKSTLQATKTKKTESEKKSLDSKETDSKTAGYLASLKGAPSLSSGSGGLGSLKDAPPLPGTAAKANKQIPKSPEWNDLADIDSRINKLGFDIPGEEKSTNSQEYDYEDDFQASSSHLSDHSLSLTDEIEEQLSSYHSNSSKADDPLTTDRTVSRASDNGLDYAEDILDDF</sequence>
<evidence type="ECO:0000259" key="4">
    <source>
        <dbReference type="Pfam" id="PF09398"/>
    </source>
</evidence>
<dbReference type="Pfam" id="PF09398">
    <property type="entry name" value="FOP_dimer"/>
    <property type="match status" value="1"/>
</dbReference>
<keyword evidence="5" id="KW-1185">Reference proteome</keyword>
<feature type="compositionally biased region" description="Low complexity" evidence="3">
    <location>
        <begin position="383"/>
        <end position="394"/>
    </location>
</feature>
<gene>
    <name evidence="6" type="primary">LOC116294593</name>
</gene>
<dbReference type="KEGG" id="aten:116294593"/>
<name>A0A6P8HZI7_ACTTE</name>
<dbReference type="OrthoDB" id="2160638at2759"/>
<reference evidence="6" key="1">
    <citation type="submission" date="2025-08" db="UniProtKB">
        <authorList>
            <consortium name="RefSeq"/>
        </authorList>
    </citation>
    <scope>IDENTIFICATION</scope>
    <source>
        <tissue evidence="6">Tentacle</tissue>
    </source>
</reference>
<feature type="compositionally biased region" description="Low complexity" evidence="3">
    <location>
        <begin position="303"/>
        <end position="314"/>
    </location>
</feature>
<organism evidence="5 6">
    <name type="scientific">Actinia tenebrosa</name>
    <name type="common">Australian red waratah sea anemone</name>
    <dbReference type="NCBI Taxonomy" id="6105"/>
    <lineage>
        <taxon>Eukaryota</taxon>
        <taxon>Metazoa</taxon>
        <taxon>Cnidaria</taxon>
        <taxon>Anthozoa</taxon>
        <taxon>Hexacorallia</taxon>
        <taxon>Actiniaria</taxon>
        <taxon>Actiniidae</taxon>
        <taxon>Actinia</taxon>
    </lineage>
</organism>
<feature type="region of interest" description="Disordered" evidence="3">
    <location>
        <begin position="151"/>
        <end position="429"/>
    </location>
</feature>
<keyword evidence="2" id="KW-0206">Cytoskeleton</keyword>
<evidence type="ECO:0000313" key="6">
    <source>
        <dbReference type="RefSeq" id="XP_031558085.1"/>
    </source>
</evidence>
<dbReference type="Gene3D" id="1.20.960.40">
    <property type="match status" value="1"/>
</dbReference>
<protein>
    <submittedName>
        <fullName evidence="6">FGFR1 oncogene partner-like isoform X1</fullName>
    </submittedName>
</protein>
<evidence type="ECO:0000256" key="1">
    <source>
        <dbReference type="ARBA" id="ARBA00022490"/>
    </source>
</evidence>
<evidence type="ECO:0000256" key="2">
    <source>
        <dbReference type="ARBA" id="ARBA00023212"/>
    </source>
</evidence>
<dbReference type="GO" id="GO:0034453">
    <property type="term" value="P:microtubule anchoring"/>
    <property type="evidence" value="ECO:0007669"/>
    <property type="project" value="InterPro"/>
</dbReference>
<feature type="compositionally biased region" description="Basic and acidic residues" evidence="3">
    <location>
        <begin position="281"/>
        <end position="297"/>
    </location>
</feature>
<dbReference type="AlphaFoldDB" id="A0A6P8HZI7"/>
<dbReference type="InParanoid" id="A0A6P8HZI7"/>
<feature type="domain" description="FGFR1 oncogene partner (FOP) N-terminal dimerisation" evidence="4">
    <location>
        <begin position="47"/>
        <end position="127"/>
    </location>
</feature>
<feature type="compositionally biased region" description="Polar residues" evidence="3">
    <location>
        <begin position="401"/>
        <end position="410"/>
    </location>
</feature>
<proteinExistence type="predicted"/>
<accession>A0A6P8HZI7</accession>
<dbReference type="GO" id="GO:0005813">
    <property type="term" value="C:centrosome"/>
    <property type="evidence" value="ECO:0007669"/>
    <property type="project" value="TreeGrafter"/>
</dbReference>
<evidence type="ECO:0000256" key="3">
    <source>
        <dbReference type="SAM" id="MobiDB-lite"/>
    </source>
</evidence>
<dbReference type="PANTHER" id="PTHR15431">
    <property type="entry name" value="FGFR1 ONCOGENE PARTNER/LISH DOMAIN-CONTAINING PROTEIN"/>
    <property type="match status" value="1"/>
</dbReference>
<dbReference type="Proteomes" id="UP000515163">
    <property type="component" value="Unplaced"/>
</dbReference>
<feature type="compositionally biased region" description="Polar residues" evidence="3">
    <location>
        <begin position="151"/>
        <end position="165"/>
    </location>
</feature>
<feature type="compositionally biased region" description="Basic and acidic residues" evidence="3">
    <location>
        <begin position="226"/>
        <end position="257"/>
    </location>
</feature>
<dbReference type="GeneID" id="116294593"/>
<dbReference type="RefSeq" id="XP_031558085.1">
    <property type="nucleotide sequence ID" value="XM_031702225.1"/>
</dbReference>